<organism evidence="11 12">
    <name type="scientific">Boseongicola aestuarii</name>
    <dbReference type="NCBI Taxonomy" id="1470561"/>
    <lineage>
        <taxon>Bacteria</taxon>
        <taxon>Pseudomonadati</taxon>
        <taxon>Pseudomonadota</taxon>
        <taxon>Alphaproteobacteria</taxon>
        <taxon>Rhodobacterales</taxon>
        <taxon>Paracoccaceae</taxon>
        <taxon>Boseongicola</taxon>
    </lineage>
</organism>
<dbReference type="RefSeq" id="WP_093973922.1">
    <property type="nucleotide sequence ID" value="NZ_FXXQ01000006.1"/>
</dbReference>
<evidence type="ECO:0000313" key="12">
    <source>
        <dbReference type="Proteomes" id="UP000201838"/>
    </source>
</evidence>
<evidence type="ECO:0000256" key="3">
    <source>
        <dbReference type="ARBA" id="ARBA00022475"/>
    </source>
</evidence>
<comment type="subunit">
    <text evidence="9">The complex comprises the extracytoplasmic solute receptor protein and the two transmembrane proteins.</text>
</comment>
<keyword evidence="4 9" id="KW-0997">Cell inner membrane</keyword>
<evidence type="ECO:0000256" key="8">
    <source>
        <dbReference type="ARBA" id="ARBA00038436"/>
    </source>
</evidence>
<keyword evidence="12" id="KW-1185">Reference proteome</keyword>
<comment type="similarity">
    <text evidence="8 9">Belongs to the TRAP transporter small permease family.</text>
</comment>
<comment type="caution">
    <text evidence="9">Lacks conserved residue(s) required for the propagation of feature annotation.</text>
</comment>
<dbReference type="PANTHER" id="PTHR35011:SF10">
    <property type="entry name" value="TRAP TRANSPORTER SMALL PERMEASE PROTEIN"/>
    <property type="match status" value="1"/>
</dbReference>
<proteinExistence type="inferred from homology"/>
<accession>A0A238IZZ7</accession>
<dbReference type="InterPro" id="IPR055348">
    <property type="entry name" value="DctQ"/>
</dbReference>
<dbReference type="Proteomes" id="UP000201838">
    <property type="component" value="Unassembled WGS sequence"/>
</dbReference>
<reference evidence="11 12" key="1">
    <citation type="submission" date="2017-05" db="EMBL/GenBank/DDBJ databases">
        <authorList>
            <person name="Song R."/>
            <person name="Chenine A.L."/>
            <person name="Ruprecht R.M."/>
        </authorList>
    </citation>
    <scope>NUCLEOTIDE SEQUENCE [LARGE SCALE GENOMIC DNA]</scope>
    <source>
        <strain evidence="11 12">CECT 8489</strain>
    </source>
</reference>
<evidence type="ECO:0000256" key="4">
    <source>
        <dbReference type="ARBA" id="ARBA00022519"/>
    </source>
</evidence>
<feature type="domain" description="Tripartite ATP-independent periplasmic transporters DctQ component" evidence="10">
    <location>
        <begin position="28"/>
        <end position="158"/>
    </location>
</feature>
<keyword evidence="7 9" id="KW-0472">Membrane</keyword>
<evidence type="ECO:0000259" key="10">
    <source>
        <dbReference type="Pfam" id="PF04290"/>
    </source>
</evidence>
<name>A0A238IZZ7_9RHOB</name>
<keyword evidence="6 9" id="KW-1133">Transmembrane helix</keyword>
<dbReference type="EMBL" id="FXXQ01000006">
    <property type="protein sequence ID" value="SMX23957.1"/>
    <property type="molecule type" value="Genomic_DNA"/>
</dbReference>
<comment type="subcellular location">
    <subcellularLocation>
        <location evidence="1 9">Cell inner membrane</location>
        <topology evidence="1 9">Multi-pass membrane protein</topology>
    </subcellularLocation>
</comment>
<evidence type="ECO:0000256" key="1">
    <source>
        <dbReference type="ARBA" id="ARBA00004429"/>
    </source>
</evidence>
<comment type="function">
    <text evidence="9">Part of the tripartite ATP-independent periplasmic (TRAP) transport system.</text>
</comment>
<feature type="transmembrane region" description="Helical" evidence="9">
    <location>
        <begin position="93"/>
        <end position="115"/>
    </location>
</feature>
<protein>
    <recommendedName>
        <fullName evidence="9">TRAP transporter small permease protein</fullName>
    </recommendedName>
</protein>
<evidence type="ECO:0000313" key="11">
    <source>
        <dbReference type="EMBL" id="SMX23957.1"/>
    </source>
</evidence>
<evidence type="ECO:0000256" key="2">
    <source>
        <dbReference type="ARBA" id="ARBA00022448"/>
    </source>
</evidence>
<evidence type="ECO:0000256" key="7">
    <source>
        <dbReference type="ARBA" id="ARBA00023136"/>
    </source>
</evidence>
<keyword evidence="3" id="KW-1003">Cell membrane</keyword>
<dbReference type="GO" id="GO:0015740">
    <property type="term" value="P:C4-dicarboxylate transport"/>
    <property type="evidence" value="ECO:0007669"/>
    <property type="project" value="TreeGrafter"/>
</dbReference>
<dbReference type="PANTHER" id="PTHR35011">
    <property type="entry name" value="2,3-DIKETO-L-GULONATE TRAP TRANSPORTER SMALL PERMEASE PROTEIN YIAM"/>
    <property type="match status" value="1"/>
</dbReference>
<dbReference type="AlphaFoldDB" id="A0A238IZZ7"/>
<evidence type="ECO:0000256" key="5">
    <source>
        <dbReference type="ARBA" id="ARBA00022692"/>
    </source>
</evidence>
<dbReference type="Pfam" id="PF04290">
    <property type="entry name" value="DctQ"/>
    <property type="match status" value="1"/>
</dbReference>
<dbReference type="GO" id="GO:0005886">
    <property type="term" value="C:plasma membrane"/>
    <property type="evidence" value="ECO:0007669"/>
    <property type="project" value="UniProtKB-SubCell"/>
</dbReference>
<dbReference type="OrthoDB" id="2877624at2"/>
<dbReference type="GO" id="GO:0022857">
    <property type="term" value="F:transmembrane transporter activity"/>
    <property type="evidence" value="ECO:0007669"/>
    <property type="project" value="UniProtKB-UniRule"/>
</dbReference>
<evidence type="ECO:0000256" key="9">
    <source>
        <dbReference type="RuleBase" id="RU369079"/>
    </source>
</evidence>
<gene>
    <name evidence="11" type="ORF">BOA8489_02071</name>
</gene>
<dbReference type="InterPro" id="IPR007387">
    <property type="entry name" value="TRAP_DctQ"/>
</dbReference>
<feature type="transmembrane region" description="Helical" evidence="9">
    <location>
        <begin position="15"/>
        <end position="33"/>
    </location>
</feature>
<evidence type="ECO:0000256" key="6">
    <source>
        <dbReference type="ARBA" id="ARBA00022989"/>
    </source>
</evidence>
<feature type="transmembrane region" description="Helical" evidence="9">
    <location>
        <begin position="136"/>
        <end position="154"/>
    </location>
</feature>
<keyword evidence="2 9" id="KW-0813">Transport</keyword>
<keyword evidence="5 9" id="KW-0812">Transmembrane</keyword>
<sequence>MLDTFERWFERGLRLLAYAGGLILAGLATLIIYEICARYFFGRPFRGGFEMTELAMSLIVACGLPYTAIMRGHVSVDLFSNWLDRPSMRWLNFSVHALGAIVLGILAWQSFGYALKGYGYGDISNMMRIPKYPFQFAIATSAGLFTVVLVLDALKALRPQEKPQKETS</sequence>